<comment type="caution">
    <text evidence="6">The sequence shown here is derived from an EMBL/GenBank/DDBJ whole genome shotgun (WGS) entry which is preliminary data.</text>
</comment>
<dbReference type="Pfam" id="PF05198">
    <property type="entry name" value="IF3_N"/>
    <property type="match status" value="1"/>
</dbReference>
<evidence type="ECO:0000256" key="3">
    <source>
        <dbReference type="ARBA" id="ARBA00022917"/>
    </source>
</evidence>
<evidence type="ECO:0000313" key="7">
    <source>
        <dbReference type="Proteomes" id="UP001301769"/>
    </source>
</evidence>
<proteinExistence type="inferred from homology"/>
<evidence type="ECO:0000256" key="1">
    <source>
        <dbReference type="ARBA" id="ARBA00005439"/>
    </source>
</evidence>
<dbReference type="PANTHER" id="PTHR10938:SF0">
    <property type="entry name" value="TRANSLATION INITIATION FACTOR IF-3, MITOCHONDRIAL"/>
    <property type="match status" value="1"/>
</dbReference>
<accession>A0AAN6YMD4</accession>
<keyword evidence="2" id="KW-0396">Initiation factor</keyword>
<name>A0AAN6YMD4_9PEZI</name>
<dbReference type="Proteomes" id="UP001301769">
    <property type="component" value="Unassembled WGS sequence"/>
</dbReference>
<evidence type="ECO:0000259" key="5">
    <source>
        <dbReference type="Pfam" id="PF05198"/>
    </source>
</evidence>
<dbReference type="GO" id="GO:0070124">
    <property type="term" value="P:mitochondrial translational initiation"/>
    <property type="evidence" value="ECO:0007669"/>
    <property type="project" value="TreeGrafter"/>
</dbReference>
<sequence>MQNSKCLFNSATALRRVFLSGAVASDAIFLQQQAPCQFLRSAQQSTQQQRQTLSGSRPFSTQPALFRIARNSGYLAAERAQLVTKERMPRDSQIRTTFVHIIGPNGLSRPMRTSEILADLDRRHESLVMVAPAAGKEEADRLDEDGRERPQWPVCKIVDIQKERQEEYKKRKEERKKHVESKELEINWAIAPNDLEMTKLKQLRKFLAKGFKIQIKLLNSRKGRNKKTPSKEEAERVLQAIQATVAEIPGSREAKVDGEVGKTMTINLEGPSGGYKPPAPPANSTSAPSPETEAAPAEAASAEAASAS</sequence>
<reference evidence="6" key="1">
    <citation type="journal article" date="2023" name="Mol. Phylogenet. Evol.">
        <title>Genome-scale phylogeny and comparative genomics of the fungal order Sordariales.</title>
        <authorList>
            <person name="Hensen N."/>
            <person name="Bonometti L."/>
            <person name="Westerberg I."/>
            <person name="Brannstrom I.O."/>
            <person name="Guillou S."/>
            <person name="Cros-Aarteil S."/>
            <person name="Calhoun S."/>
            <person name="Haridas S."/>
            <person name="Kuo A."/>
            <person name="Mondo S."/>
            <person name="Pangilinan J."/>
            <person name="Riley R."/>
            <person name="LaButti K."/>
            <person name="Andreopoulos B."/>
            <person name="Lipzen A."/>
            <person name="Chen C."/>
            <person name="Yan M."/>
            <person name="Daum C."/>
            <person name="Ng V."/>
            <person name="Clum A."/>
            <person name="Steindorff A."/>
            <person name="Ohm R.A."/>
            <person name="Martin F."/>
            <person name="Silar P."/>
            <person name="Natvig D.O."/>
            <person name="Lalanne C."/>
            <person name="Gautier V."/>
            <person name="Ament-Velasquez S.L."/>
            <person name="Kruys A."/>
            <person name="Hutchinson M.I."/>
            <person name="Powell A.J."/>
            <person name="Barry K."/>
            <person name="Miller A.N."/>
            <person name="Grigoriev I.V."/>
            <person name="Debuchy R."/>
            <person name="Gladieux P."/>
            <person name="Hiltunen Thoren M."/>
            <person name="Johannesson H."/>
        </authorList>
    </citation>
    <scope>NUCLEOTIDE SEQUENCE</scope>
    <source>
        <strain evidence="6">PSN293</strain>
    </source>
</reference>
<keyword evidence="3" id="KW-0648">Protein biosynthesis</keyword>
<dbReference type="EMBL" id="MU858048">
    <property type="protein sequence ID" value="KAK4219362.1"/>
    <property type="molecule type" value="Genomic_DNA"/>
</dbReference>
<dbReference type="SUPFAM" id="SSF55200">
    <property type="entry name" value="Translation initiation factor IF3, C-terminal domain"/>
    <property type="match status" value="1"/>
</dbReference>
<feature type="compositionally biased region" description="Low complexity" evidence="4">
    <location>
        <begin position="282"/>
        <end position="308"/>
    </location>
</feature>
<organism evidence="6 7">
    <name type="scientific">Rhypophila decipiens</name>
    <dbReference type="NCBI Taxonomy" id="261697"/>
    <lineage>
        <taxon>Eukaryota</taxon>
        <taxon>Fungi</taxon>
        <taxon>Dikarya</taxon>
        <taxon>Ascomycota</taxon>
        <taxon>Pezizomycotina</taxon>
        <taxon>Sordariomycetes</taxon>
        <taxon>Sordariomycetidae</taxon>
        <taxon>Sordariales</taxon>
        <taxon>Naviculisporaceae</taxon>
        <taxon>Rhypophila</taxon>
    </lineage>
</organism>
<dbReference type="InterPro" id="IPR036787">
    <property type="entry name" value="T_IF-3_N_sf"/>
</dbReference>
<dbReference type="Gene3D" id="3.30.110.10">
    <property type="entry name" value="Translation initiation factor 3 (IF-3), C-terminal domain"/>
    <property type="match status" value="1"/>
</dbReference>
<dbReference type="Gene3D" id="3.10.20.80">
    <property type="entry name" value="Translation initiation factor 3 (IF-3), N-terminal domain"/>
    <property type="match status" value="1"/>
</dbReference>
<gene>
    <name evidence="6" type="ORF">QBC37DRAFT_409869</name>
</gene>
<keyword evidence="7" id="KW-1185">Reference proteome</keyword>
<protein>
    <recommendedName>
        <fullName evidence="5">Translation initiation factor 3 N-terminal domain-containing protein</fullName>
    </recommendedName>
</protein>
<reference evidence="6" key="2">
    <citation type="submission" date="2023-05" db="EMBL/GenBank/DDBJ databases">
        <authorList>
            <consortium name="Lawrence Berkeley National Laboratory"/>
            <person name="Steindorff A."/>
            <person name="Hensen N."/>
            <person name="Bonometti L."/>
            <person name="Westerberg I."/>
            <person name="Brannstrom I.O."/>
            <person name="Guillou S."/>
            <person name="Cros-Aarteil S."/>
            <person name="Calhoun S."/>
            <person name="Haridas S."/>
            <person name="Kuo A."/>
            <person name="Mondo S."/>
            <person name="Pangilinan J."/>
            <person name="Riley R."/>
            <person name="Labutti K."/>
            <person name="Andreopoulos B."/>
            <person name="Lipzen A."/>
            <person name="Chen C."/>
            <person name="Yanf M."/>
            <person name="Daum C."/>
            <person name="Ng V."/>
            <person name="Clum A."/>
            <person name="Ohm R."/>
            <person name="Martin F."/>
            <person name="Silar P."/>
            <person name="Natvig D."/>
            <person name="Lalanne C."/>
            <person name="Gautier V."/>
            <person name="Ament-Velasquez S.L."/>
            <person name="Kruys A."/>
            <person name="Hutchinson M.I."/>
            <person name="Powell A.J."/>
            <person name="Barry K."/>
            <person name="Miller A.N."/>
            <person name="Grigoriev I.V."/>
            <person name="Debuchy R."/>
            <person name="Gladieux P."/>
            <person name="Thoren M.H."/>
            <person name="Johannesson H."/>
        </authorList>
    </citation>
    <scope>NUCLEOTIDE SEQUENCE</scope>
    <source>
        <strain evidence="6">PSN293</strain>
    </source>
</reference>
<evidence type="ECO:0000256" key="4">
    <source>
        <dbReference type="SAM" id="MobiDB-lite"/>
    </source>
</evidence>
<dbReference type="PANTHER" id="PTHR10938">
    <property type="entry name" value="TRANSLATION INITIATION FACTOR IF-3"/>
    <property type="match status" value="1"/>
</dbReference>
<evidence type="ECO:0000256" key="2">
    <source>
        <dbReference type="ARBA" id="ARBA00022540"/>
    </source>
</evidence>
<dbReference type="GO" id="GO:0043022">
    <property type="term" value="F:ribosome binding"/>
    <property type="evidence" value="ECO:0007669"/>
    <property type="project" value="TreeGrafter"/>
</dbReference>
<dbReference type="GO" id="GO:0003743">
    <property type="term" value="F:translation initiation factor activity"/>
    <property type="evidence" value="ECO:0007669"/>
    <property type="project" value="UniProtKB-KW"/>
</dbReference>
<feature type="domain" description="Translation initiation factor 3 N-terminal" evidence="5">
    <location>
        <begin position="92"/>
        <end position="173"/>
    </location>
</feature>
<feature type="region of interest" description="Disordered" evidence="4">
    <location>
        <begin position="256"/>
        <end position="308"/>
    </location>
</feature>
<dbReference type="GO" id="GO:0032790">
    <property type="term" value="P:ribosome disassembly"/>
    <property type="evidence" value="ECO:0007669"/>
    <property type="project" value="TreeGrafter"/>
</dbReference>
<evidence type="ECO:0000313" key="6">
    <source>
        <dbReference type="EMBL" id="KAK4219362.1"/>
    </source>
</evidence>
<dbReference type="GO" id="GO:0005739">
    <property type="term" value="C:mitochondrion"/>
    <property type="evidence" value="ECO:0007669"/>
    <property type="project" value="TreeGrafter"/>
</dbReference>
<dbReference type="InterPro" id="IPR001288">
    <property type="entry name" value="Translation_initiation_fac_3"/>
</dbReference>
<dbReference type="InterPro" id="IPR019814">
    <property type="entry name" value="Translation_initiation_fac_3_N"/>
</dbReference>
<dbReference type="InterPro" id="IPR036788">
    <property type="entry name" value="T_IF-3_C_sf"/>
</dbReference>
<dbReference type="AlphaFoldDB" id="A0AAN6YMD4"/>
<comment type="similarity">
    <text evidence="1">Belongs to the IF-3 family.</text>
</comment>